<organism evidence="1 2">
    <name type="scientific">Synaphobranchus kaupii</name>
    <name type="common">Kaup's arrowtooth eel</name>
    <dbReference type="NCBI Taxonomy" id="118154"/>
    <lineage>
        <taxon>Eukaryota</taxon>
        <taxon>Metazoa</taxon>
        <taxon>Chordata</taxon>
        <taxon>Craniata</taxon>
        <taxon>Vertebrata</taxon>
        <taxon>Euteleostomi</taxon>
        <taxon>Actinopterygii</taxon>
        <taxon>Neopterygii</taxon>
        <taxon>Teleostei</taxon>
        <taxon>Anguilliformes</taxon>
        <taxon>Synaphobranchidae</taxon>
        <taxon>Synaphobranchus</taxon>
    </lineage>
</organism>
<sequence>MTVSERAAKKYSHFCALLMSHHLLNDQPGVAPVGRGGSEDGAFCRKAGKVDASAAGAVTRPLSGEVGSDVWAVGWCRAKPLTRRDANAGSARGRLEERAAFQ</sequence>
<dbReference type="Proteomes" id="UP001152622">
    <property type="component" value="Chromosome 2"/>
</dbReference>
<gene>
    <name evidence="1" type="ORF">SKAU_G00058830</name>
</gene>
<comment type="caution">
    <text evidence="1">The sequence shown here is derived from an EMBL/GenBank/DDBJ whole genome shotgun (WGS) entry which is preliminary data.</text>
</comment>
<dbReference type="AlphaFoldDB" id="A0A9Q1JA62"/>
<dbReference type="EMBL" id="JAINUF010000002">
    <property type="protein sequence ID" value="KAJ8375303.1"/>
    <property type="molecule type" value="Genomic_DNA"/>
</dbReference>
<evidence type="ECO:0000313" key="1">
    <source>
        <dbReference type="EMBL" id="KAJ8375303.1"/>
    </source>
</evidence>
<accession>A0A9Q1JA62</accession>
<name>A0A9Q1JA62_SYNKA</name>
<evidence type="ECO:0000313" key="2">
    <source>
        <dbReference type="Proteomes" id="UP001152622"/>
    </source>
</evidence>
<proteinExistence type="predicted"/>
<reference evidence="1" key="1">
    <citation type="journal article" date="2023" name="Science">
        <title>Genome structures resolve the early diversification of teleost fishes.</title>
        <authorList>
            <person name="Parey E."/>
            <person name="Louis A."/>
            <person name="Montfort J."/>
            <person name="Bouchez O."/>
            <person name="Roques C."/>
            <person name="Iampietro C."/>
            <person name="Lluch J."/>
            <person name="Castinel A."/>
            <person name="Donnadieu C."/>
            <person name="Desvignes T."/>
            <person name="Floi Bucao C."/>
            <person name="Jouanno E."/>
            <person name="Wen M."/>
            <person name="Mejri S."/>
            <person name="Dirks R."/>
            <person name="Jansen H."/>
            <person name="Henkel C."/>
            <person name="Chen W.J."/>
            <person name="Zahm M."/>
            <person name="Cabau C."/>
            <person name="Klopp C."/>
            <person name="Thompson A.W."/>
            <person name="Robinson-Rechavi M."/>
            <person name="Braasch I."/>
            <person name="Lecointre G."/>
            <person name="Bobe J."/>
            <person name="Postlethwait J.H."/>
            <person name="Berthelot C."/>
            <person name="Roest Crollius H."/>
            <person name="Guiguen Y."/>
        </authorList>
    </citation>
    <scope>NUCLEOTIDE SEQUENCE</scope>
    <source>
        <strain evidence="1">WJC10195</strain>
    </source>
</reference>
<keyword evidence="2" id="KW-1185">Reference proteome</keyword>
<protein>
    <submittedName>
        <fullName evidence="1">Uncharacterized protein</fullName>
    </submittedName>
</protein>